<dbReference type="PANTHER" id="PTHR12815">
    <property type="entry name" value="SORTING AND ASSEMBLY MACHINERY SAMM50 PROTEIN FAMILY MEMBER"/>
    <property type="match status" value="1"/>
</dbReference>
<protein>
    <submittedName>
        <fullName evidence="6">Autotransporter secretion outer membrane protein TamA</fullName>
    </submittedName>
</protein>
<evidence type="ECO:0000256" key="3">
    <source>
        <dbReference type="ARBA" id="ARBA00023136"/>
    </source>
</evidence>
<keyword evidence="3" id="KW-0472">Membrane</keyword>
<accession>A0A495D2U6</accession>
<feature type="chain" id="PRO_5019749101" evidence="4">
    <location>
        <begin position="20"/>
        <end position="572"/>
    </location>
</feature>
<dbReference type="Proteomes" id="UP000273675">
    <property type="component" value="Unassembled WGS sequence"/>
</dbReference>
<keyword evidence="2" id="KW-1134">Transmembrane beta strand</keyword>
<evidence type="ECO:0000256" key="4">
    <source>
        <dbReference type="SAM" id="SignalP"/>
    </source>
</evidence>
<comment type="caution">
    <text evidence="6">The sequence shown here is derived from an EMBL/GenBank/DDBJ whole genome shotgun (WGS) entry which is preliminary data.</text>
</comment>
<reference evidence="6 7" key="1">
    <citation type="submission" date="2018-10" db="EMBL/GenBank/DDBJ databases">
        <title>Genomic Encyclopedia of Type Strains, Phase IV (KMG-IV): sequencing the most valuable type-strain genomes for metagenomic binning, comparative biology and taxonomic classification.</title>
        <authorList>
            <person name="Goeker M."/>
        </authorList>
    </citation>
    <scope>NUCLEOTIDE SEQUENCE [LARGE SCALE GENOMIC DNA]</scope>
    <source>
        <strain evidence="6 7">DSM 4734</strain>
    </source>
</reference>
<keyword evidence="2" id="KW-0812">Transmembrane</keyword>
<evidence type="ECO:0000313" key="7">
    <source>
        <dbReference type="Proteomes" id="UP000273675"/>
    </source>
</evidence>
<dbReference type="EMBL" id="RBIM01000005">
    <property type="protein sequence ID" value="RKQ96099.1"/>
    <property type="molecule type" value="Genomic_DNA"/>
</dbReference>
<dbReference type="GO" id="GO:0019867">
    <property type="term" value="C:outer membrane"/>
    <property type="evidence" value="ECO:0007669"/>
    <property type="project" value="InterPro"/>
</dbReference>
<keyword evidence="4" id="KW-0732">Signal</keyword>
<dbReference type="InterPro" id="IPR000184">
    <property type="entry name" value="Bac_surfAg_D15"/>
</dbReference>
<feature type="domain" description="Bacterial surface antigen (D15)" evidence="5">
    <location>
        <begin position="283"/>
        <end position="572"/>
    </location>
</feature>
<dbReference type="OrthoDB" id="9769707at2"/>
<sequence>MRAALLPALVLLSCAAAHAEPLARVQGVRDSDLLAALEAAIGERDASADLPATSALRDARTAADRARRLLRSRGYYAARVDTFVDDAGGARLRVLPGPQFTIGRIDVNAGDDAAARGLALASIPLTAGAPLLAQPVIDAEARALRALQNDGWPDAELLEREVVIDHAGQDGLITFRFQPGPFSRYGEVSRDTGVWDPQFIARISPLIRGDVASREDMLAYQRRLDSLASVQSARVTLGPEVDGSEERSVEVSLTEAERHTVETGLSYSTSEGAGGDIRWTRRNVFGNDETLTLSATLATLNQSATARLERPHWRRHAQTLFLHSGLTRETTDAYDQDEVEVGVEIIRRSDQRRTYGAGVSLDSSQVTDVTGERDIQTAALSLSGGYDSRNDPLDPTEGLRATLQVTPALTFGDEDGRYVSVEARASGYHRLSETVVAATRLRVGSVLGTSATSLAADQRFFAGGGGSARGFEYQSLSPIGSDDQPFGGLSVVEVSTELRWRVTPQWGAVAFVDNAIATDSHAPELGGMRTAIGFGARYYFDFAPVRIDIATPLDRRSGEPTVQIYLSLGQAF</sequence>
<dbReference type="InterPro" id="IPR039910">
    <property type="entry name" value="D15-like"/>
</dbReference>
<evidence type="ECO:0000259" key="5">
    <source>
        <dbReference type="Pfam" id="PF01103"/>
    </source>
</evidence>
<dbReference type="Pfam" id="PF01103">
    <property type="entry name" value="Omp85"/>
    <property type="match status" value="1"/>
</dbReference>
<feature type="signal peptide" evidence="4">
    <location>
        <begin position="1"/>
        <end position="19"/>
    </location>
</feature>
<organism evidence="6 7">
    <name type="scientific">Maricaulis maris</name>
    <dbReference type="NCBI Taxonomy" id="74318"/>
    <lineage>
        <taxon>Bacteria</taxon>
        <taxon>Pseudomonadati</taxon>
        <taxon>Pseudomonadota</taxon>
        <taxon>Alphaproteobacteria</taxon>
        <taxon>Maricaulales</taxon>
        <taxon>Maricaulaceae</taxon>
        <taxon>Maricaulis</taxon>
    </lineage>
</organism>
<proteinExistence type="predicted"/>
<evidence type="ECO:0000256" key="2">
    <source>
        <dbReference type="ARBA" id="ARBA00022452"/>
    </source>
</evidence>
<gene>
    <name evidence="6" type="ORF">C7435_2351</name>
</gene>
<evidence type="ECO:0000313" key="6">
    <source>
        <dbReference type="EMBL" id="RKQ96099.1"/>
    </source>
</evidence>
<evidence type="ECO:0000256" key="1">
    <source>
        <dbReference type="ARBA" id="ARBA00004370"/>
    </source>
</evidence>
<comment type="subcellular location">
    <subcellularLocation>
        <location evidence="1">Membrane</location>
    </subcellularLocation>
</comment>
<dbReference type="AlphaFoldDB" id="A0A495D2U6"/>
<dbReference type="PANTHER" id="PTHR12815:SF42">
    <property type="entry name" value="BACTERIAL SURFACE ANTIGEN (D15) DOMAIN-CONTAINING PROTEIN"/>
    <property type="match status" value="1"/>
</dbReference>
<name>A0A495D2U6_9PROT</name>
<dbReference type="RefSeq" id="WP_121211674.1">
    <property type="nucleotide sequence ID" value="NZ_RBIM01000005.1"/>
</dbReference>
<dbReference type="Gene3D" id="2.40.160.50">
    <property type="entry name" value="membrane protein fhac: a member of the omp85/tpsb transporter family"/>
    <property type="match status" value="1"/>
</dbReference>